<feature type="domain" description="Dystroglycan-type cadherin-like" evidence="2">
    <location>
        <begin position="248"/>
        <end position="338"/>
    </location>
</feature>
<dbReference type="SUPFAM" id="SSF103647">
    <property type="entry name" value="TSP type-3 repeat"/>
    <property type="match status" value="3"/>
</dbReference>
<organism evidence="3 4">
    <name type="scientific">Thalassolituus maritimus</name>
    <dbReference type="NCBI Taxonomy" id="484498"/>
    <lineage>
        <taxon>Bacteria</taxon>
        <taxon>Pseudomonadati</taxon>
        <taxon>Pseudomonadota</taxon>
        <taxon>Gammaproteobacteria</taxon>
        <taxon>Oceanospirillales</taxon>
        <taxon>Oceanospirillaceae</taxon>
        <taxon>Thalassolituus</taxon>
    </lineage>
</organism>
<dbReference type="InterPro" id="IPR015919">
    <property type="entry name" value="Cadherin-like_sf"/>
</dbReference>
<dbReference type="Gene3D" id="2.40.160.20">
    <property type="match status" value="1"/>
</dbReference>
<evidence type="ECO:0000313" key="4">
    <source>
        <dbReference type="Proteomes" id="UP001481413"/>
    </source>
</evidence>
<comment type="caution">
    <text evidence="3">The sequence shown here is derived from an EMBL/GenBank/DDBJ whole genome shotgun (WGS) entry which is preliminary data.</text>
</comment>
<dbReference type="SUPFAM" id="SSF56925">
    <property type="entry name" value="OMPA-like"/>
    <property type="match status" value="1"/>
</dbReference>
<feature type="signal peptide" evidence="1">
    <location>
        <begin position="1"/>
        <end position="25"/>
    </location>
</feature>
<sequence length="1416" mass="149328">MFRIPRSVLNSALLAMMTFSLSALAATEDFSTSTWVHHEDLGTSTVINDLKISVPAEASMKGVTGPAAIQVGYDPTRPARTVSITPANLWDRLNVSSVTMTDLFQMPVPGVRVIGFSNGEQVVSNTVASLWTENVGATTVNLSGFNNIDELRIVGDVVDETSSDIFFFIESLEYQLITLPPEVVVIASAAGNSSNTISANQLNAVSGVTGALAANDAKYQSVIARLTFNDLDTAAEIQAMVSSVNSVPEFTSSDYAVAIEGQPFAFVLSATDGTNDSLTFNISSGLPAWMALSDDTLGGLPTDSDVGSVVLEVIVTDGFGNLVEQTLTVEVRDAEINTVASAAGSSNSITATELNAIAGIVNAIADNDSKYQAVIAARSYDDLDSVAEIQALINSVNSVPTVSSEVSFSTVEGQRFETLIVATDATDDPLRYSVKDGATSPAWLTLSVDGAVTGTPADDHVGRNTLTVEVSDDFGNTVEQLLVIAVLDAEIEEVARAAGSVNTITATELNAVAGVDGAIAENNTKYQAVILSLGYDDLDTAEEILAMVNSVNSVPVFTSSSELRVNINTTAELILSASDNAGDDVEFSVKEGTTLPAWLQLAYRSSPPVMPGEKAAIVAVDRTAASLLAAPGSADYGSYQIILIAEDHFGNSVEQVLTVIVNSPGQLSVVGEAAVGQSLTASVFDANGIETPVAYSWLVGSESVSQTDSYTIQASELNRQITLLATYTDADTNAESLSVLSEVVVSAEDNAFTNIAQQVGGSRQPPDLDDYLNAGIDIVDRETLDRILPILNYAVGNQAGTEDVDTVEELEALVATIMEGQDDDCDGLPNLLEGVTDTDGDGVTDRSDVDADNDGIRDNLEYGSLMGSVSEDSSACGLNGDSDRDGIMDFFDVSPFGEDTFIGSAAILIGLPLEAVVDENLDGVRDDRDTKEEFIDALNALVDGRETDTAEIAVARSIVSHDVKADVDGDGLINSLDLDADNDGVIDLIEAGLADSDTNGLLDDGVDIIDIAEDLPDTDADGTPDLLQLKSDGVTFDLVKAAIRAALDADNDGRLDSDTDVDLDGLMDVVDNAIGFFGSVEDFDGDGIPNHLDEDDDGDGIPDRDENNQYPFFTGEDADGDGIDDGVDALINGVIQGLDTNNNGVLDDRELADLDADGIADYLDTDADGDGIRDDFDDIIALVIEESPPVQAPDLDADGDGVPDSEDVSINDGPDVKQGGAMGQAFYALILAVLAFTQRTRRTVHKLVCVCGLALAWIAPVSALDVSLDGGVGFSRFDPDLQIEPTQSDTIDGGISIGAGVHFTDELALTLSYFDLGDAQINTARIAYQATSAALQYRPRFARAGQWGLQAEVMGSDIDLSSERGLQVDGTDELTMGFGLGADYEVTERERVELMFHRFASDVDYFSVNYRVLFPF</sequence>
<dbReference type="InterPro" id="IPR028974">
    <property type="entry name" value="TSP_type-3_rpt"/>
</dbReference>
<dbReference type="InterPro" id="IPR013783">
    <property type="entry name" value="Ig-like_fold"/>
</dbReference>
<reference evidence="3 4" key="1">
    <citation type="submission" date="2024-04" db="EMBL/GenBank/DDBJ databases">
        <title>Draft genome sequence of Thalassolituus maritimus NBRC 116585.</title>
        <authorList>
            <person name="Miyakawa T."/>
            <person name="Kusuya Y."/>
            <person name="Miura T."/>
        </authorList>
    </citation>
    <scope>NUCLEOTIDE SEQUENCE [LARGE SCALE GENOMIC DNA]</scope>
    <source>
        <strain evidence="3 4">5NW40-0001</strain>
    </source>
</reference>
<gene>
    <name evidence="3" type="ORF">NBRC116585_22380</name>
</gene>
<protein>
    <recommendedName>
        <fullName evidence="2">Dystroglycan-type cadherin-like domain-containing protein</fullName>
    </recommendedName>
</protein>
<dbReference type="Gene3D" id="4.10.1080.10">
    <property type="entry name" value="TSP type-3 repeat"/>
    <property type="match status" value="1"/>
</dbReference>
<dbReference type="PANTHER" id="PTHR10199:SF119">
    <property type="entry name" value="RE20510P"/>
    <property type="match status" value="1"/>
</dbReference>
<dbReference type="EMBL" id="BAABWH010000005">
    <property type="protein sequence ID" value="GAA6146120.1"/>
    <property type="molecule type" value="Genomic_DNA"/>
</dbReference>
<dbReference type="RefSeq" id="WP_353295284.1">
    <property type="nucleotide sequence ID" value="NZ_BAABWH010000005.1"/>
</dbReference>
<dbReference type="Proteomes" id="UP001481413">
    <property type="component" value="Unassembled WGS sequence"/>
</dbReference>
<evidence type="ECO:0000259" key="2">
    <source>
        <dbReference type="SMART" id="SM00736"/>
    </source>
</evidence>
<evidence type="ECO:0000256" key="1">
    <source>
        <dbReference type="SAM" id="SignalP"/>
    </source>
</evidence>
<name>A0ABQ0A148_9GAMM</name>
<keyword evidence="4" id="KW-1185">Reference proteome</keyword>
<feature type="domain" description="Dystroglycan-type cadherin-like" evidence="2">
    <location>
        <begin position="400"/>
        <end position="493"/>
    </location>
</feature>
<dbReference type="Gene3D" id="2.60.40.10">
    <property type="entry name" value="Immunoglobulins"/>
    <property type="match status" value="3"/>
</dbReference>
<feature type="chain" id="PRO_5046420859" description="Dystroglycan-type cadherin-like domain-containing protein" evidence="1">
    <location>
        <begin position="26"/>
        <end position="1416"/>
    </location>
</feature>
<dbReference type="PROSITE" id="PS00018">
    <property type="entry name" value="EF_HAND_1"/>
    <property type="match status" value="1"/>
</dbReference>
<dbReference type="SUPFAM" id="SSF49313">
    <property type="entry name" value="Cadherin-like"/>
    <property type="match status" value="2"/>
</dbReference>
<keyword evidence="1" id="KW-0732">Signal</keyword>
<dbReference type="SMART" id="SM00736">
    <property type="entry name" value="CADG"/>
    <property type="match status" value="2"/>
</dbReference>
<proteinExistence type="predicted"/>
<dbReference type="InterPro" id="IPR018247">
    <property type="entry name" value="EF_Hand_1_Ca_BS"/>
</dbReference>
<evidence type="ECO:0000313" key="3">
    <source>
        <dbReference type="EMBL" id="GAA6146120.1"/>
    </source>
</evidence>
<dbReference type="InterPro" id="IPR011250">
    <property type="entry name" value="OMP/PagP_B-barrel"/>
</dbReference>
<dbReference type="Pfam" id="PF05345">
    <property type="entry name" value="He_PIG"/>
    <property type="match status" value="2"/>
</dbReference>
<dbReference type="PANTHER" id="PTHR10199">
    <property type="entry name" value="THROMBOSPONDIN"/>
    <property type="match status" value="1"/>
</dbReference>
<dbReference type="InterPro" id="IPR006644">
    <property type="entry name" value="Cadg"/>
</dbReference>
<accession>A0ABQ0A148</accession>